<evidence type="ECO:0000313" key="3">
    <source>
        <dbReference type="Proteomes" id="UP000004933"/>
    </source>
</evidence>
<sequence>MGLKERAIQKQFKEEKMDNLVIMKNQQAVTTSLQVAETFNKNHRDVLAAIDDLKEGVAENYADLFYEDSYIHPQNKQKYRQIIMNRDGFTLLAMGFTGQKALKFKLKYIEAFNQMEELLKTQSNLPMNNTELLLEAALKHERGLTLVNQRLDKLETETTINRSQQRKIQGLVSSTVIKVLGGKKTSAYKDSSIKQSAFSNCYKQLKALFDVASYIDIPKVRYEEALTLIPKWKPDLELQARIDMANGNGDMFKEVS</sequence>
<evidence type="ECO:0000259" key="1">
    <source>
        <dbReference type="Pfam" id="PF10552"/>
    </source>
</evidence>
<dbReference type="EMBL" id="AEBE01000158">
    <property type="protein sequence ID" value="EFU88935.1"/>
    <property type="molecule type" value="Genomic_DNA"/>
</dbReference>
<dbReference type="NCBIfam" id="TIGR02681">
    <property type="entry name" value="phage_pRha"/>
    <property type="match status" value="1"/>
</dbReference>
<dbReference type="Pfam" id="PF10552">
    <property type="entry name" value="ORF6C"/>
    <property type="match status" value="1"/>
</dbReference>
<dbReference type="InterPro" id="IPR014054">
    <property type="entry name" value="Phage_regulatory_Rha"/>
</dbReference>
<feature type="domain" description="ORF6C" evidence="1">
    <location>
        <begin position="130"/>
        <end position="242"/>
    </location>
</feature>
<evidence type="ECO:0000313" key="2">
    <source>
        <dbReference type="EMBL" id="EFU88935.1"/>
    </source>
</evidence>
<protein>
    <submittedName>
        <fullName evidence="2">Phage regulatory protein, Rha family</fullName>
    </submittedName>
</protein>
<proteinExistence type="predicted"/>
<dbReference type="Proteomes" id="UP000004933">
    <property type="component" value="Unassembled WGS sequence"/>
</dbReference>
<dbReference type="AlphaFoldDB" id="A0ABC9P1V8"/>
<dbReference type="InterPro" id="IPR018878">
    <property type="entry name" value="ORF6C_dom"/>
</dbReference>
<gene>
    <name evidence="2" type="ORF">HMPREF9511_03156</name>
</gene>
<organism evidence="2 3">
    <name type="scientific">Enterococcus faecalis TX0630</name>
    <dbReference type="NCBI Taxonomy" id="749508"/>
    <lineage>
        <taxon>Bacteria</taxon>
        <taxon>Bacillati</taxon>
        <taxon>Bacillota</taxon>
        <taxon>Bacilli</taxon>
        <taxon>Lactobacillales</taxon>
        <taxon>Enterococcaceae</taxon>
        <taxon>Enterococcus</taxon>
    </lineage>
</organism>
<accession>A0ABC9P1V8</accession>
<comment type="caution">
    <text evidence="2">The sequence shown here is derived from an EMBL/GenBank/DDBJ whole genome shotgun (WGS) entry which is preliminary data.</text>
</comment>
<reference evidence="2 3" key="1">
    <citation type="submission" date="2010-09" db="EMBL/GenBank/DDBJ databases">
        <authorList>
            <person name="Weinstock G."/>
            <person name="Sodergren E."/>
            <person name="Clifton S."/>
            <person name="Fulton L."/>
            <person name="Fulton B."/>
            <person name="Courtney L."/>
            <person name="Fronick C."/>
            <person name="Harrison M."/>
            <person name="Strong C."/>
            <person name="Farmer C."/>
            <person name="Delahaunty K."/>
            <person name="Markovic C."/>
            <person name="Hall O."/>
            <person name="Minx P."/>
            <person name="Tomlinson C."/>
            <person name="Mitreva M."/>
            <person name="Hou S."/>
            <person name="Chen J."/>
            <person name="Wollam A."/>
            <person name="Pepin K.H."/>
            <person name="Johnson M."/>
            <person name="Bhonagiri V."/>
            <person name="Zhang X."/>
            <person name="Suruliraj S."/>
            <person name="Warren W."/>
            <person name="Chinwalla A."/>
            <person name="Mardis E.R."/>
            <person name="Wilson R.K."/>
        </authorList>
    </citation>
    <scope>NUCLEOTIDE SEQUENCE [LARGE SCALE GENOMIC DNA]</scope>
    <source>
        <strain evidence="2 3">TX0630</strain>
    </source>
</reference>
<dbReference type="Pfam" id="PF09669">
    <property type="entry name" value="Phage_pRha"/>
    <property type="match status" value="1"/>
</dbReference>
<name>A0ABC9P1V8_ENTFL</name>